<dbReference type="InterPro" id="IPR048977">
    <property type="entry name" value="SsfX3-like_N"/>
</dbReference>
<feature type="domain" description="SsfX3-like N-terminal" evidence="2">
    <location>
        <begin position="10"/>
        <end position="115"/>
    </location>
</feature>
<dbReference type="SUPFAM" id="SSF52266">
    <property type="entry name" value="SGNH hydrolase"/>
    <property type="match status" value="1"/>
</dbReference>
<name>A0A544TDM2_9BACI</name>
<evidence type="ECO:0000313" key="3">
    <source>
        <dbReference type="EMBL" id="TQR15558.1"/>
    </source>
</evidence>
<feature type="domain" description="SGNH hydrolase-type esterase" evidence="1">
    <location>
        <begin position="140"/>
        <end position="319"/>
    </location>
</feature>
<evidence type="ECO:0000259" key="1">
    <source>
        <dbReference type="Pfam" id="PF14606"/>
    </source>
</evidence>
<dbReference type="Gene3D" id="3.40.50.1110">
    <property type="entry name" value="SGNH hydrolase"/>
    <property type="match status" value="1"/>
</dbReference>
<dbReference type="Pfam" id="PF14606">
    <property type="entry name" value="Lipase_GDSL_3"/>
    <property type="match status" value="1"/>
</dbReference>
<dbReference type="AlphaFoldDB" id="A0A544TDM2"/>
<organism evidence="3 4">
    <name type="scientific">Psychrobacillus soli</name>
    <dbReference type="NCBI Taxonomy" id="1543965"/>
    <lineage>
        <taxon>Bacteria</taxon>
        <taxon>Bacillati</taxon>
        <taxon>Bacillota</taxon>
        <taxon>Bacilli</taxon>
        <taxon>Bacillales</taxon>
        <taxon>Bacillaceae</taxon>
        <taxon>Psychrobacillus</taxon>
    </lineage>
</organism>
<sequence>MKPILLNSQTIRGALSLEKDGEFIIPWRIFHEEKEFYTPNLLNGTAEIPAGVRITFETNASNITVEIAVSEAEVEFDLVIDKAFVKTIIVNPGDTSFTVDGLSVSTKLVEIYLSQQRKVAVRNVYIPDEANWNVYSTQRKKWITYGSSITQCTAAESPSKTWPAITSSELDLDLICLGFSGQCHYEPMIARTIRDTPVDFISLCAGINIFGANSYNHRTFQAIIIGFIKIIRERHIAVPIVLSSPIFGTFREETPNLVEFTLIEMREQVKEIVDIFRRNGDKYIHYVDGLDILNAENESLLPDGLHPDAEGYKMMGRKYATKFNTYFT</sequence>
<dbReference type="InterPro" id="IPR013830">
    <property type="entry name" value="SGNH_hydro"/>
</dbReference>
<dbReference type="Pfam" id="PF21181">
    <property type="entry name" value="SsfX3_N"/>
    <property type="match status" value="1"/>
</dbReference>
<dbReference type="InterPro" id="IPR036514">
    <property type="entry name" value="SGNH_hydro_sf"/>
</dbReference>
<evidence type="ECO:0000313" key="4">
    <source>
        <dbReference type="Proteomes" id="UP000318937"/>
    </source>
</evidence>
<keyword evidence="4" id="KW-1185">Reference proteome</keyword>
<dbReference type="RefSeq" id="WP_142606734.1">
    <property type="nucleotide sequence ID" value="NZ_VDGG01000014.1"/>
</dbReference>
<reference evidence="3 4" key="1">
    <citation type="submission" date="2019-05" db="EMBL/GenBank/DDBJ databases">
        <title>Psychrobacillus vulpis sp. nov., a new species isolated from feces of a red fox that inhabits in The Tablas de Daimiel Natural Park, Albacete, Spain.</title>
        <authorList>
            <person name="Rodriguez M."/>
            <person name="Reina J.C."/>
            <person name="Bejar V."/>
            <person name="Llamas I."/>
        </authorList>
    </citation>
    <scope>NUCLEOTIDE SEQUENCE [LARGE SCALE GENOMIC DNA]</scope>
    <source>
        <strain evidence="3 4">NHI-2</strain>
    </source>
</reference>
<dbReference type="Proteomes" id="UP000318937">
    <property type="component" value="Unassembled WGS sequence"/>
</dbReference>
<dbReference type="EMBL" id="VDGG01000014">
    <property type="protein sequence ID" value="TQR15558.1"/>
    <property type="molecule type" value="Genomic_DNA"/>
</dbReference>
<evidence type="ECO:0000259" key="2">
    <source>
        <dbReference type="Pfam" id="PF21181"/>
    </source>
</evidence>
<comment type="caution">
    <text evidence="3">The sequence shown here is derived from an EMBL/GenBank/DDBJ whole genome shotgun (WGS) entry which is preliminary data.</text>
</comment>
<dbReference type="Gene3D" id="2.60.120.260">
    <property type="entry name" value="Galactose-binding domain-like"/>
    <property type="match status" value="1"/>
</dbReference>
<gene>
    <name evidence="3" type="ORF">FG383_08100</name>
</gene>
<proteinExistence type="predicted"/>
<dbReference type="OrthoDB" id="2060945at2"/>
<accession>A0A544TDM2</accession>
<protein>
    <submittedName>
        <fullName evidence="3">G-D-S-L family lipolytic protein</fullName>
    </submittedName>
</protein>